<evidence type="ECO:0000313" key="3">
    <source>
        <dbReference type="Proteomes" id="UP000237351"/>
    </source>
</evidence>
<sequence length="116" mass="13491">MKKIIFTFICLLTIGPETKADINTDLKNTFVDRNSLDIPLPNNVEEKRFQQEENRLRKIGLKKSFLSIEEGRPLNEKDVSGRLNDYDPIRKHYDTMNKQKSDATKIVRPSGLQNKK</sequence>
<proteinExistence type="predicted"/>
<name>A0A1W6N6H6_9PROT</name>
<dbReference type="RefSeq" id="WP_085784927.1">
    <property type="nucleotide sequence ID" value="NZ_CP008743.1"/>
</dbReference>
<dbReference type="KEGG" id="naf:GQ61_08795"/>
<keyword evidence="3" id="KW-1185">Reference proteome</keyword>
<feature type="compositionally biased region" description="Basic and acidic residues" evidence="1">
    <location>
        <begin position="95"/>
        <end position="105"/>
    </location>
</feature>
<gene>
    <name evidence="2" type="ORF">GQ61_08795</name>
</gene>
<accession>A0A1W6N6H6</accession>
<dbReference type="STRING" id="1414854.GQ61_08795"/>
<dbReference type="AlphaFoldDB" id="A0A1W6N6H6"/>
<organism evidence="2 3">
    <name type="scientific">Candidatus Nucleicultrix amoebiphila FS5</name>
    <dbReference type="NCBI Taxonomy" id="1414854"/>
    <lineage>
        <taxon>Bacteria</taxon>
        <taxon>Pseudomonadati</taxon>
        <taxon>Pseudomonadota</taxon>
        <taxon>Alphaproteobacteria</taxon>
        <taxon>Holosporales</taxon>
        <taxon>Candidatus Nucleicultricaceae</taxon>
        <taxon>Candidatus Nucleicultrix</taxon>
    </lineage>
</organism>
<protein>
    <submittedName>
        <fullName evidence="2">Uncharacterized protein</fullName>
    </submittedName>
</protein>
<evidence type="ECO:0000256" key="1">
    <source>
        <dbReference type="SAM" id="MobiDB-lite"/>
    </source>
</evidence>
<feature type="region of interest" description="Disordered" evidence="1">
    <location>
        <begin position="95"/>
        <end position="116"/>
    </location>
</feature>
<dbReference type="Proteomes" id="UP000237351">
    <property type="component" value="Chromosome"/>
</dbReference>
<dbReference type="EMBL" id="CP008743">
    <property type="protein sequence ID" value="ARN85369.1"/>
    <property type="molecule type" value="Genomic_DNA"/>
</dbReference>
<evidence type="ECO:0000313" key="2">
    <source>
        <dbReference type="EMBL" id="ARN85369.1"/>
    </source>
</evidence>
<reference evidence="2 3" key="1">
    <citation type="submission" date="2014-06" db="EMBL/GenBank/DDBJ databases">
        <title>The genome of the endonuclear symbiont Nucleicultrix amoebiphila.</title>
        <authorList>
            <person name="Schulz F."/>
            <person name="Horn M."/>
        </authorList>
    </citation>
    <scope>NUCLEOTIDE SEQUENCE [LARGE SCALE GENOMIC DNA]</scope>
    <source>
        <strain evidence="2 3">FS5</strain>
    </source>
</reference>